<comment type="caution">
    <text evidence="1">The sequence shown here is derived from an EMBL/GenBank/DDBJ whole genome shotgun (WGS) entry which is preliminary data.</text>
</comment>
<sequence>MKALVDAMAERPGESVESYTRRILTTNGAFLIEDADLAHNADPDRLALLDEPTRNQLSEKCTTLRELLGLTAG</sequence>
<reference evidence="1" key="1">
    <citation type="submission" date="2024-03" db="EMBL/GenBank/DDBJ databases">
        <title>Novel Streptomyces species of biotechnological and ecological value are a feature of Machair soil.</title>
        <authorList>
            <person name="Prole J.R."/>
            <person name="Goodfellow M."/>
            <person name="Allenby N."/>
            <person name="Ward A.C."/>
        </authorList>
    </citation>
    <scope>NUCLEOTIDE SEQUENCE</scope>
    <source>
        <strain evidence="1">MS2.AVA.5</strain>
    </source>
</reference>
<organism evidence="1 2">
    <name type="scientific">Streptomyces achmelvichensis</name>
    <dbReference type="NCBI Taxonomy" id="3134111"/>
    <lineage>
        <taxon>Bacteria</taxon>
        <taxon>Bacillati</taxon>
        <taxon>Actinomycetota</taxon>
        <taxon>Actinomycetes</taxon>
        <taxon>Kitasatosporales</taxon>
        <taxon>Streptomycetaceae</taxon>
        <taxon>Streptomyces</taxon>
    </lineage>
</organism>
<keyword evidence="2" id="KW-1185">Reference proteome</keyword>
<proteinExistence type="predicted"/>
<evidence type="ECO:0000313" key="1">
    <source>
        <dbReference type="EMBL" id="MEJ8639695.1"/>
    </source>
</evidence>
<accession>A0ACC6Q7H0</accession>
<gene>
    <name evidence="1" type="ORF">WKI67_40810</name>
</gene>
<evidence type="ECO:0000313" key="2">
    <source>
        <dbReference type="Proteomes" id="UP001377168"/>
    </source>
</evidence>
<protein>
    <submittedName>
        <fullName evidence="1">Uncharacterized protein</fullName>
    </submittedName>
</protein>
<name>A0ACC6Q7H0_9ACTN</name>
<dbReference type="Proteomes" id="UP001377168">
    <property type="component" value="Unassembled WGS sequence"/>
</dbReference>
<dbReference type="EMBL" id="JBBKAJ010000022">
    <property type="protein sequence ID" value="MEJ8639695.1"/>
    <property type="molecule type" value="Genomic_DNA"/>
</dbReference>